<comment type="subunit">
    <text evidence="1">Heterohexamer.</text>
</comment>
<dbReference type="GO" id="GO:0015031">
    <property type="term" value="P:protein transport"/>
    <property type="evidence" value="ECO:0007669"/>
    <property type="project" value="UniProtKB-KW"/>
</dbReference>
<protein>
    <recommendedName>
        <fullName evidence="1">Mitochondrial import inner membrane translocase subunit</fullName>
    </recommendedName>
</protein>
<comment type="domain">
    <text evidence="1">The twin CX3C motif contains 4 conserved Cys residues that form 2 disulfide bonds in the mitochondrial intermembrane space.</text>
</comment>
<sequence>MSFDLPGSNESGGGGGVDRELKEFLLMEQKKAQFQQQVNRLNDICWDKCVTDKPGSKLDSRTENCLKNCVNRFIDASLTVAQRFSGLIQKQQ</sequence>
<dbReference type="Pfam" id="PF02953">
    <property type="entry name" value="zf-Tim10_DDP"/>
    <property type="match status" value="1"/>
</dbReference>
<dbReference type="GeneID" id="113793167"/>
<dbReference type="InterPro" id="IPR004217">
    <property type="entry name" value="Tim10-like"/>
</dbReference>
<dbReference type="KEGG" id="dpte:113793167"/>
<dbReference type="OMA" id="NEICWDK"/>
<dbReference type="InterPro" id="IPR035427">
    <property type="entry name" value="Tim10-like_dom_sf"/>
</dbReference>
<keyword evidence="1" id="KW-0143">Chaperone</keyword>
<dbReference type="AlphaFoldDB" id="A0A6P6Y3J8"/>
<comment type="function">
    <text evidence="1">Mitochondrial intermembrane chaperone that participates in the import and insertion of some multi-pass transmembrane proteins into the mitochondrial inner membrane. Also required for the transfer of beta-barrel precursors from the TOM complex to the sorting and assembly machinery (SAM complex) of the outer membrane. Acts as a chaperone-like protein that protects the hydrophobic precursors from aggregation and guide them through the mitochondrial intermembrane space.</text>
</comment>
<gene>
    <name evidence="3" type="primary">LOC113793167</name>
</gene>
<comment type="subcellular location">
    <subcellularLocation>
        <location evidence="1">Mitochondrion inner membrane</location>
        <topology evidence="1">Peripheral membrane protein</topology>
        <orientation evidence="1">Intermembrane side</orientation>
    </subcellularLocation>
</comment>
<keyword evidence="1" id="KW-0653">Protein transport</keyword>
<keyword evidence="1" id="KW-0813">Transport</keyword>
<dbReference type="OrthoDB" id="344165at2759"/>
<proteinExistence type="inferred from homology"/>
<dbReference type="RefSeq" id="XP_027198954.1">
    <property type="nucleotide sequence ID" value="XM_027343153.1"/>
</dbReference>
<organism evidence="2 3">
    <name type="scientific">Dermatophagoides pteronyssinus</name>
    <name type="common">European house dust mite</name>
    <dbReference type="NCBI Taxonomy" id="6956"/>
    <lineage>
        <taxon>Eukaryota</taxon>
        <taxon>Metazoa</taxon>
        <taxon>Ecdysozoa</taxon>
        <taxon>Arthropoda</taxon>
        <taxon>Chelicerata</taxon>
        <taxon>Arachnida</taxon>
        <taxon>Acari</taxon>
        <taxon>Acariformes</taxon>
        <taxon>Sarcoptiformes</taxon>
        <taxon>Astigmata</taxon>
        <taxon>Psoroptidia</taxon>
        <taxon>Analgoidea</taxon>
        <taxon>Pyroglyphidae</taxon>
        <taxon>Dermatophagoidinae</taxon>
        <taxon>Dermatophagoides</taxon>
    </lineage>
</organism>
<name>A0A6P6Y3J8_DERPT</name>
<evidence type="ECO:0000313" key="2">
    <source>
        <dbReference type="Proteomes" id="UP000515146"/>
    </source>
</evidence>
<evidence type="ECO:0000256" key="1">
    <source>
        <dbReference type="RuleBase" id="RU367043"/>
    </source>
</evidence>
<evidence type="ECO:0000313" key="3">
    <source>
        <dbReference type="RefSeq" id="XP_027198954.1"/>
    </source>
</evidence>
<dbReference type="Gene3D" id="1.10.287.810">
    <property type="entry name" value="Mitochondrial import inner membrane translocase subunit tim13 like domains"/>
    <property type="match status" value="1"/>
</dbReference>
<dbReference type="SUPFAM" id="SSF144122">
    <property type="entry name" value="Tim10-like"/>
    <property type="match status" value="1"/>
</dbReference>
<keyword evidence="1" id="KW-0496">Mitochondrion</keyword>
<accession>A0A6P6Y3J8</accession>
<comment type="similarity">
    <text evidence="1">Belongs to the small Tim family.</text>
</comment>
<keyword evidence="1" id="KW-1015">Disulfide bond</keyword>
<keyword evidence="1" id="KW-0472">Membrane</keyword>
<keyword evidence="1" id="KW-0999">Mitochondrion inner membrane</keyword>
<dbReference type="CTD" id="32081"/>
<dbReference type="InParanoid" id="A0A6P6Y3J8"/>
<dbReference type="GO" id="GO:0005743">
    <property type="term" value="C:mitochondrial inner membrane"/>
    <property type="evidence" value="ECO:0007669"/>
    <property type="project" value="UniProtKB-SubCell"/>
</dbReference>
<dbReference type="Proteomes" id="UP000515146">
    <property type="component" value="Unplaced"/>
</dbReference>
<dbReference type="FunCoup" id="A0A6P6Y3J8">
    <property type="interactions" value="1329"/>
</dbReference>
<keyword evidence="2" id="KW-1185">Reference proteome</keyword>
<reference evidence="3" key="1">
    <citation type="submission" date="2025-08" db="UniProtKB">
        <authorList>
            <consortium name="RefSeq"/>
        </authorList>
    </citation>
    <scope>IDENTIFICATION</scope>
    <source>
        <strain evidence="3">Airmid</strain>
    </source>
</reference>
<keyword evidence="1" id="KW-0811">Translocation</keyword>